<feature type="region of interest" description="Disordered" evidence="5">
    <location>
        <begin position="214"/>
        <end position="238"/>
    </location>
</feature>
<comment type="caution">
    <text evidence="8">The sequence shown here is derived from an EMBL/GenBank/DDBJ whole genome shotgun (WGS) entry which is preliminary data.</text>
</comment>
<protein>
    <recommendedName>
        <fullName evidence="7">DEX1 C-terminal domain-containing protein</fullName>
    </recommendedName>
</protein>
<dbReference type="InterPro" id="IPR028994">
    <property type="entry name" value="Integrin_alpha_N"/>
</dbReference>
<sequence length="957" mass="106803">MTRINTFFLLLCLIPSLSVNANPSSKPYIAYRTSPYDQDIEHRIDWSNLSKQLDVSNKITSYKSISKEQCPLQFTLGYSQRPHSPHGLAIRHPPVLHTIYPAPGKQVIYTTQYEHLDVLTPALLETPGQTITEALIQSADFPLLLESSSFHTSPIVHDVNGDGISDAIVVDYDGGITVTGLIANPERYLHHTQIPRLFVRREWMQGRIDEILHRTIEEEPAGEADQTPSKRGGSKPHDPYHSYFEYFYSGSGPIKDDLLRGVTANMIHQESEQVDALMKRRSRRFENIKSEQKSQNDQGESDVREKEEDVEESRRRRRIHGDNERRLEEQHRLDNEEQHRENPENSDAHDTEESHRQGNLDTNAAGDAGKYMSRQGAHGHPKEWEVDGADNHFLDHVPDPNVAVDKVNGNANMEAHGNEDQIKVDHHDLNFDEHAADVDKDKGGSDTEDEVRQGGAIDDAFFTRDDDAAGNEELPGTDEYAADVMSDHSKMGAFALGTPTVADLNGDNSMEVLIGTSMGMVYAFDARHMFKRDNWPIQMPRPVESRILVEDVTGDTNLEVFVTDIGGNVACFSSQAKLIWHRNIIDALQLNEGEEIAASSPLSLGDVNGDGILDVVVSIDIEGLGFVLAFNAATGESLSHFPMELEKLTKEGEKEFVGDIHRKIAQPLLLDLHGDQSHIEKYIRRNGGQWRPKTKNWSHAPSGGSAPGLHIVQPFRDQLYIIEGGSGCTQSVAIGDQVTAMVQADDVHGTGRLDLVVATSSGKIITLESNSPWHALNTWTHGELRGRENAHAHGYSASQGIFVHDVSRGFMDILGIYVPVTFEIFDNRPNIQNEPNRRVYKVEIRDGTSSKRALWRGEYNQTGVYTERIYIRYGPGFYSLSVVLRTSHGLVYEDNFPVRYNIHFMEGLGVLLWLPLLLASAAILFCGSRKGSLEDDDLTEIRGSNSSLGILGRALPT</sequence>
<dbReference type="InterPro" id="IPR045232">
    <property type="entry name" value="FAM234"/>
</dbReference>
<dbReference type="EMBL" id="BDSP01000259">
    <property type="protein sequence ID" value="GAX27828.1"/>
    <property type="molecule type" value="Genomic_DNA"/>
</dbReference>
<feature type="compositionally biased region" description="Basic and acidic residues" evidence="5">
    <location>
        <begin position="320"/>
        <end position="358"/>
    </location>
</feature>
<name>A0A1Z5KPG0_FISSO</name>
<evidence type="ECO:0000256" key="3">
    <source>
        <dbReference type="ARBA" id="ARBA00022989"/>
    </source>
</evidence>
<dbReference type="OrthoDB" id="40617at2759"/>
<proteinExistence type="predicted"/>
<dbReference type="Proteomes" id="UP000198406">
    <property type="component" value="Unassembled WGS sequence"/>
</dbReference>
<dbReference type="Gene3D" id="2.130.10.10">
    <property type="entry name" value="YVTN repeat-like/Quinoprotein amine dehydrogenase"/>
    <property type="match status" value="1"/>
</dbReference>
<dbReference type="SUPFAM" id="SSF69318">
    <property type="entry name" value="Integrin alpha N-terminal domain"/>
    <property type="match status" value="1"/>
</dbReference>
<dbReference type="Pfam" id="PF23722">
    <property type="entry name" value="Beta-sand_DEX1"/>
    <property type="match status" value="1"/>
</dbReference>
<feature type="compositionally biased region" description="Basic and acidic residues" evidence="5">
    <location>
        <begin position="380"/>
        <end position="398"/>
    </location>
</feature>
<accession>A0A1Z5KPG0</accession>
<evidence type="ECO:0000256" key="6">
    <source>
        <dbReference type="SAM" id="SignalP"/>
    </source>
</evidence>
<keyword evidence="2" id="KW-0812">Transmembrane</keyword>
<evidence type="ECO:0000313" key="9">
    <source>
        <dbReference type="Proteomes" id="UP000198406"/>
    </source>
</evidence>
<dbReference type="InterPro" id="IPR056376">
    <property type="entry name" value="DEX1_C"/>
</dbReference>
<keyword evidence="6" id="KW-0732">Signal</keyword>
<evidence type="ECO:0000313" key="8">
    <source>
        <dbReference type="EMBL" id="GAX27828.1"/>
    </source>
</evidence>
<evidence type="ECO:0000256" key="1">
    <source>
        <dbReference type="ARBA" id="ARBA00004167"/>
    </source>
</evidence>
<comment type="subcellular location">
    <subcellularLocation>
        <location evidence="1">Membrane</location>
        <topology evidence="1">Single-pass membrane protein</topology>
    </subcellularLocation>
</comment>
<keyword evidence="9" id="KW-1185">Reference proteome</keyword>
<reference evidence="8 9" key="1">
    <citation type="journal article" date="2015" name="Plant Cell">
        <title>Oil accumulation by the oleaginous diatom Fistulifera solaris as revealed by the genome and transcriptome.</title>
        <authorList>
            <person name="Tanaka T."/>
            <person name="Maeda Y."/>
            <person name="Veluchamy A."/>
            <person name="Tanaka M."/>
            <person name="Abida H."/>
            <person name="Marechal E."/>
            <person name="Bowler C."/>
            <person name="Muto M."/>
            <person name="Sunaga Y."/>
            <person name="Tanaka M."/>
            <person name="Yoshino T."/>
            <person name="Taniguchi T."/>
            <person name="Fukuda Y."/>
            <person name="Nemoto M."/>
            <person name="Matsumoto M."/>
            <person name="Wong P.S."/>
            <person name="Aburatani S."/>
            <person name="Fujibuchi W."/>
        </authorList>
    </citation>
    <scope>NUCLEOTIDE SEQUENCE [LARGE SCALE GENOMIC DNA]</scope>
    <source>
        <strain evidence="8 9">JPCC DA0580</strain>
    </source>
</reference>
<dbReference type="AlphaFoldDB" id="A0A1Z5KPG0"/>
<evidence type="ECO:0000256" key="5">
    <source>
        <dbReference type="SAM" id="MobiDB-lite"/>
    </source>
</evidence>
<keyword evidence="4" id="KW-0472">Membrane</keyword>
<keyword evidence="3" id="KW-1133">Transmembrane helix</keyword>
<evidence type="ECO:0000256" key="2">
    <source>
        <dbReference type="ARBA" id="ARBA00022692"/>
    </source>
</evidence>
<evidence type="ECO:0000256" key="4">
    <source>
        <dbReference type="ARBA" id="ARBA00023136"/>
    </source>
</evidence>
<feature type="signal peptide" evidence="6">
    <location>
        <begin position="1"/>
        <end position="21"/>
    </location>
</feature>
<dbReference type="PANTHER" id="PTHR21419:SF23">
    <property type="entry name" value="PROTEIN DEFECTIVE IN EXINE FORMATION 1"/>
    <property type="match status" value="1"/>
</dbReference>
<evidence type="ECO:0000259" key="7">
    <source>
        <dbReference type="Pfam" id="PF23722"/>
    </source>
</evidence>
<organism evidence="8 9">
    <name type="scientific">Fistulifera solaris</name>
    <name type="common">Oleaginous diatom</name>
    <dbReference type="NCBI Taxonomy" id="1519565"/>
    <lineage>
        <taxon>Eukaryota</taxon>
        <taxon>Sar</taxon>
        <taxon>Stramenopiles</taxon>
        <taxon>Ochrophyta</taxon>
        <taxon>Bacillariophyta</taxon>
        <taxon>Bacillariophyceae</taxon>
        <taxon>Bacillariophycidae</taxon>
        <taxon>Naviculales</taxon>
        <taxon>Naviculaceae</taxon>
        <taxon>Fistulifera</taxon>
    </lineage>
</organism>
<dbReference type="GO" id="GO:0016020">
    <property type="term" value="C:membrane"/>
    <property type="evidence" value="ECO:0007669"/>
    <property type="project" value="UniProtKB-SubCell"/>
</dbReference>
<dbReference type="InParanoid" id="A0A1Z5KPG0"/>
<feature type="domain" description="DEX1 C-terminal" evidence="7">
    <location>
        <begin position="800"/>
        <end position="901"/>
    </location>
</feature>
<gene>
    <name evidence="8" type="ORF">FisN_13Hh065</name>
</gene>
<dbReference type="PANTHER" id="PTHR21419">
    <property type="match status" value="1"/>
</dbReference>
<feature type="region of interest" description="Disordered" evidence="5">
    <location>
        <begin position="286"/>
        <end position="406"/>
    </location>
</feature>
<dbReference type="InterPro" id="IPR015943">
    <property type="entry name" value="WD40/YVTN_repeat-like_dom_sf"/>
</dbReference>
<feature type="chain" id="PRO_5013165267" description="DEX1 C-terminal domain-containing protein" evidence="6">
    <location>
        <begin position="22"/>
        <end position="957"/>
    </location>
</feature>